<comment type="caution">
    <text evidence="3">The sequence shown here is derived from an EMBL/GenBank/DDBJ whole genome shotgun (WGS) entry which is preliminary data.</text>
</comment>
<name>A0A415S5B2_MEDGN</name>
<reference evidence="2" key="2">
    <citation type="submission" date="2023-01" db="EMBL/GenBank/DDBJ databases">
        <title>Human gut microbiome strain richness.</title>
        <authorList>
            <person name="Chen-Liaw A."/>
        </authorList>
    </citation>
    <scope>NUCLEOTIDE SEQUENCE</scope>
    <source>
        <strain evidence="2">RTP21484st1_H11_RTP21484_190118</strain>
    </source>
</reference>
<dbReference type="EMBL" id="QRQE01000060">
    <property type="protein sequence ID" value="RHM70674.1"/>
    <property type="molecule type" value="Genomic_DNA"/>
</dbReference>
<gene>
    <name evidence="3" type="ORF">DWZ50_17130</name>
    <name evidence="2" type="ORF">PNW85_21340</name>
</gene>
<evidence type="ECO:0000313" key="2">
    <source>
        <dbReference type="EMBL" id="MDB8689125.1"/>
    </source>
</evidence>
<dbReference type="Proteomes" id="UP000285610">
    <property type="component" value="Unassembled WGS sequence"/>
</dbReference>
<proteinExistence type="predicted"/>
<keyword evidence="1" id="KW-0472">Membrane</keyword>
<feature type="transmembrane region" description="Helical" evidence="1">
    <location>
        <begin position="86"/>
        <end position="105"/>
    </location>
</feature>
<feature type="transmembrane region" description="Helical" evidence="1">
    <location>
        <begin position="51"/>
        <end position="74"/>
    </location>
</feature>
<dbReference type="Proteomes" id="UP001212160">
    <property type="component" value="Unassembled WGS sequence"/>
</dbReference>
<keyword evidence="1" id="KW-0812">Transmembrane</keyword>
<dbReference type="AlphaFoldDB" id="A0A415S5B2"/>
<evidence type="ECO:0000313" key="4">
    <source>
        <dbReference type="Proteomes" id="UP000285610"/>
    </source>
</evidence>
<protein>
    <submittedName>
        <fullName evidence="3">Uncharacterized protein</fullName>
    </submittedName>
</protein>
<feature type="transmembrane region" description="Helical" evidence="1">
    <location>
        <begin position="111"/>
        <end position="133"/>
    </location>
</feature>
<evidence type="ECO:0000313" key="3">
    <source>
        <dbReference type="EMBL" id="RHM70674.1"/>
    </source>
</evidence>
<accession>A0A415S5B2</accession>
<feature type="transmembrane region" description="Helical" evidence="1">
    <location>
        <begin position="21"/>
        <end position="39"/>
    </location>
</feature>
<sequence>MGKNTKENRRKKKAREKSQFWAVKASFVAGFTVIVTIFKDIVEYFIIELPLWVNLVYILGYLAIMFLVLGTEIFDKYLNSRGVENYGTFLTICSVLVFNFENTLFKIKMDVIDTIGICLIYATFVIAAVYLLFTRYEK</sequence>
<evidence type="ECO:0000256" key="1">
    <source>
        <dbReference type="SAM" id="Phobius"/>
    </source>
</evidence>
<reference evidence="3 4" key="1">
    <citation type="submission" date="2018-08" db="EMBL/GenBank/DDBJ databases">
        <title>A genome reference for cultivated species of the human gut microbiota.</title>
        <authorList>
            <person name="Zou Y."/>
            <person name="Xue W."/>
            <person name="Luo G."/>
        </authorList>
    </citation>
    <scope>NUCLEOTIDE SEQUENCE [LARGE SCALE GENOMIC DNA]</scope>
    <source>
        <strain evidence="3 4">AF33-12</strain>
    </source>
</reference>
<keyword evidence="1" id="KW-1133">Transmembrane helix</keyword>
<dbReference type="EMBL" id="JAQMLA010000250">
    <property type="protein sequence ID" value="MDB8689125.1"/>
    <property type="molecule type" value="Genomic_DNA"/>
</dbReference>
<dbReference type="RefSeq" id="WP_118445239.1">
    <property type="nucleotide sequence ID" value="NZ_JAQMLA010000250.1"/>
</dbReference>
<organism evidence="3 4">
    <name type="scientific">Mediterraneibacter gnavus</name>
    <name type="common">Ruminococcus gnavus</name>
    <dbReference type="NCBI Taxonomy" id="33038"/>
    <lineage>
        <taxon>Bacteria</taxon>
        <taxon>Bacillati</taxon>
        <taxon>Bacillota</taxon>
        <taxon>Clostridia</taxon>
        <taxon>Lachnospirales</taxon>
        <taxon>Lachnospiraceae</taxon>
        <taxon>Mediterraneibacter</taxon>
    </lineage>
</organism>